<keyword evidence="2" id="KW-1185">Reference proteome</keyword>
<reference evidence="1 2" key="1">
    <citation type="journal article" date="2022" name="bioRxiv">
        <title>The genome of the oomycete Peronosclerospora sorghi, a cosmopolitan pathogen of maize and sorghum, is inflated with dispersed pseudogenes.</title>
        <authorList>
            <person name="Fletcher K."/>
            <person name="Martin F."/>
            <person name="Isakeit T."/>
            <person name="Cavanaugh K."/>
            <person name="Magill C."/>
            <person name="Michelmore R."/>
        </authorList>
    </citation>
    <scope>NUCLEOTIDE SEQUENCE [LARGE SCALE GENOMIC DNA]</scope>
    <source>
        <strain evidence="1">P6</strain>
    </source>
</reference>
<dbReference type="EMBL" id="CM047587">
    <property type="protein sequence ID" value="KAI9906881.1"/>
    <property type="molecule type" value="Genomic_DNA"/>
</dbReference>
<evidence type="ECO:0000313" key="2">
    <source>
        <dbReference type="Proteomes" id="UP001163321"/>
    </source>
</evidence>
<dbReference type="Proteomes" id="UP001163321">
    <property type="component" value="Chromosome 8"/>
</dbReference>
<organism evidence="1 2">
    <name type="scientific">Peronosclerospora sorghi</name>
    <dbReference type="NCBI Taxonomy" id="230839"/>
    <lineage>
        <taxon>Eukaryota</taxon>
        <taxon>Sar</taxon>
        <taxon>Stramenopiles</taxon>
        <taxon>Oomycota</taxon>
        <taxon>Peronosporomycetes</taxon>
        <taxon>Peronosporales</taxon>
        <taxon>Peronosporaceae</taxon>
        <taxon>Peronosclerospora</taxon>
    </lineage>
</organism>
<name>A0ACC0VLC1_9STRA</name>
<sequence length="1003" mass="113078">MKDTALSLSASVHLNSLSGTELKRRWMLSTPATLSASVGDMAGNKVERKGLFETDDDAGDSLEAFREQVKLRQSKKQSEIKMLRAQLETAQQRAEELETRIFQINKEKEEFAIRTNECHRIIEKRNKQLLKASEKMTRQSEQYDSQTAELQTKLAAISAECTQLRADAATIEESTMRERALKERELQKELETQRKKYEKALQAAEARVDEKLAENMALVKKICEVEQELAITVNQKSTTLEVTATEEYRSLLRKLEDTEAIVRGLNYHLEKEQQEKKYLQKKLTALYDIKGVRTKDDADGPKDSPASVVTSDAGLASIDFTGDEEVTLDSPKATKAVTSVVAESFTPLESSPSPTRSRSRGLSASSFIDDAPKPTIREGKRRATSVQMSKTVLEFPEKPRNDKALVSKSKSMATSVTFFGKLSSKFKRASSPRNGLQMRTDSFKTESNSVDIATPSENGFVSSVPTRQEFAYNKVLRERPRMYVAKSPSCDDDESSDSIFGSESLSSSSDDMPPPPPPPPISFTPSAEINLPPQLSAMDSSADTDASCSSHDTARQERRNAPEKQVQLSTRTAEQEENGYVGALQTPSGTSVPSSSSSSSSDDDSSESDAETTQARYVGTKKVETLLDSSLLLSSSSGDENAKLADGVRLNPDRKTRHGSFSILDDHKKRSSRSPSRSKSRKSARSVRGAEAFHCTSRSRMNEYMEARARKRNEKIKRTQQKEYEETIKKEEYEKEWEKMAQEERERKRKQQQARRNGRRRPASMKTVRVSQMRQQMNNKQQQKEQKDASMPWQSHINDLLRPHGSEGVDVESRPSHRKSETKTSGSEAEEERVPIFSHADTPSPPLPPEPAIADTELYLRQQARLRERHEMQLRKKIEADEADAVRGEIHRRVEMWAFGKELLHMILTLDQISSNDGLKKCQLMVVQSPDDDTVRKAYRYVPVSPFTDVSRCLKMFARTCRNIIRIVHPDKLRGATIPEQLEAKELFTVLNQAFEKFKTQAS</sequence>
<proteinExistence type="predicted"/>
<comment type="caution">
    <text evidence="1">The sequence shown here is derived from an EMBL/GenBank/DDBJ whole genome shotgun (WGS) entry which is preliminary data.</text>
</comment>
<gene>
    <name evidence="1" type="ORF">PsorP6_004068</name>
</gene>
<accession>A0ACC0VLC1</accession>
<protein>
    <submittedName>
        <fullName evidence="1">Uncharacterized protein</fullName>
    </submittedName>
</protein>
<evidence type="ECO:0000313" key="1">
    <source>
        <dbReference type="EMBL" id="KAI9906881.1"/>
    </source>
</evidence>